<dbReference type="InterPro" id="IPR036953">
    <property type="entry name" value="GreA/GreB_C_sf"/>
</dbReference>
<dbReference type="GO" id="GO:0006354">
    <property type="term" value="P:DNA-templated transcription elongation"/>
    <property type="evidence" value="ECO:0007669"/>
    <property type="project" value="TreeGrafter"/>
</dbReference>
<evidence type="ECO:0000313" key="11">
    <source>
        <dbReference type="Proteomes" id="UP000229385"/>
    </source>
</evidence>
<dbReference type="PANTHER" id="PTHR30437:SF4">
    <property type="entry name" value="TRANSCRIPTION ELONGATION FACTOR GREA"/>
    <property type="match status" value="1"/>
</dbReference>
<dbReference type="AlphaFoldDB" id="A0A2M7XEK4"/>
<dbReference type="InterPro" id="IPR023459">
    <property type="entry name" value="Tscrpt_elong_fac_GreA/B_fam"/>
</dbReference>
<dbReference type="InterPro" id="IPR001437">
    <property type="entry name" value="Tscrpt_elong_fac_GreA/B_C"/>
</dbReference>
<gene>
    <name evidence="10" type="ORF">CO174_00755</name>
</gene>
<evidence type="ECO:0000256" key="2">
    <source>
        <dbReference type="ARBA" id="ARBA00013729"/>
    </source>
</evidence>
<dbReference type="Pfam" id="PF01272">
    <property type="entry name" value="GreA_GreB"/>
    <property type="match status" value="1"/>
</dbReference>
<feature type="region of interest" description="Disordered" evidence="7">
    <location>
        <begin position="1"/>
        <end position="25"/>
    </location>
</feature>
<name>A0A2M7XEK4_9BACT</name>
<evidence type="ECO:0000256" key="3">
    <source>
        <dbReference type="ARBA" id="ARBA00023015"/>
    </source>
</evidence>
<dbReference type="GO" id="GO:0032784">
    <property type="term" value="P:regulation of DNA-templated transcription elongation"/>
    <property type="evidence" value="ECO:0007669"/>
    <property type="project" value="InterPro"/>
</dbReference>
<dbReference type="Pfam" id="PF03449">
    <property type="entry name" value="GreA_GreB_N"/>
    <property type="match status" value="1"/>
</dbReference>
<organism evidence="10 11">
    <name type="scientific">Candidatus Uhrbacteria bacterium CG_4_9_14_3_um_filter_50_9</name>
    <dbReference type="NCBI Taxonomy" id="1975035"/>
    <lineage>
        <taxon>Bacteria</taxon>
        <taxon>Candidatus Uhriibacteriota</taxon>
    </lineage>
</organism>
<dbReference type="InterPro" id="IPR022691">
    <property type="entry name" value="Tscrpt_elong_fac_GreA/B_N"/>
</dbReference>
<dbReference type="SUPFAM" id="SSF54534">
    <property type="entry name" value="FKBP-like"/>
    <property type="match status" value="1"/>
</dbReference>
<dbReference type="PIRSF" id="PIRSF006092">
    <property type="entry name" value="GreA_GreB"/>
    <property type="match status" value="1"/>
</dbReference>
<evidence type="ECO:0000256" key="4">
    <source>
        <dbReference type="ARBA" id="ARBA00023125"/>
    </source>
</evidence>
<evidence type="ECO:0000259" key="9">
    <source>
        <dbReference type="Pfam" id="PF03449"/>
    </source>
</evidence>
<keyword evidence="5" id="KW-0804">Transcription</keyword>
<reference evidence="11" key="1">
    <citation type="submission" date="2017-09" db="EMBL/GenBank/DDBJ databases">
        <title>Depth-based differentiation of microbial function through sediment-hosted aquifers and enrichment of novel symbionts in the deep terrestrial subsurface.</title>
        <authorList>
            <person name="Probst A.J."/>
            <person name="Ladd B."/>
            <person name="Jarett J.K."/>
            <person name="Geller-Mcgrath D.E."/>
            <person name="Sieber C.M.K."/>
            <person name="Emerson J.B."/>
            <person name="Anantharaman K."/>
            <person name="Thomas B.C."/>
            <person name="Malmstrom R."/>
            <person name="Stieglmeier M."/>
            <person name="Klingl A."/>
            <person name="Woyke T."/>
            <person name="Ryan C.M."/>
            <person name="Banfield J.F."/>
        </authorList>
    </citation>
    <scope>NUCLEOTIDE SEQUENCE [LARGE SCALE GENOMIC DNA]</scope>
</reference>
<keyword evidence="10" id="KW-0251">Elongation factor</keyword>
<dbReference type="SUPFAM" id="SSF46557">
    <property type="entry name" value="GreA transcript cleavage protein, N-terminal domain"/>
    <property type="match status" value="1"/>
</dbReference>
<keyword evidence="3" id="KW-0805">Transcription regulation</keyword>
<dbReference type="GO" id="GO:0003677">
    <property type="term" value="F:DNA binding"/>
    <property type="evidence" value="ECO:0007669"/>
    <property type="project" value="UniProtKB-KW"/>
</dbReference>
<evidence type="ECO:0000259" key="8">
    <source>
        <dbReference type="Pfam" id="PF01272"/>
    </source>
</evidence>
<feature type="domain" description="Transcription elongation factor GreA/GreB N-terminal" evidence="9">
    <location>
        <begin position="23"/>
        <end position="89"/>
    </location>
</feature>
<accession>A0A2M7XEK4</accession>
<sequence length="169" mass="19111">MRVPKRKGEEDRRALQPPQDHHLTRDKIAHLKKELEDLEQHERPEAIKEVQRTGEMGDFSENAAYQMAKGRLRRINARILSITERLKYAIPIEEGSPDGVIQIGSRVTVEIDGTERIYHIVGAQEVDVSKGRISYTSPLGKTLVGHRAGESVVFDSPSGEKIYLVKQMT</sequence>
<dbReference type="PANTHER" id="PTHR30437">
    <property type="entry name" value="TRANSCRIPTION ELONGATION FACTOR GREA"/>
    <property type="match status" value="1"/>
</dbReference>
<dbReference type="GO" id="GO:0070063">
    <property type="term" value="F:RNA polymerase binding"/>
    <property type="evidence" value="ECO:0007669"/>
    <property type="project" value="InterPro"/>
</dbReference>
<dbReference type="FunFam" id="1.10.287.180:FF:000001">
    <property type="entry name" value="Transcription elongation factor GreA"/>
    <property type="match status" value="1"/>
</dbReference>
<dbReference type="InterPro" id="IPR036805">
    <property type="entry name" value="Tscrpt_elong_fac_GreA/B_N_sf"/>
</dbReference>
<keyword evidence="4" id="KW-0238">DNA-binding</keyword>
<dbReference type="Gene3D" id="3.10.50.30">
    <property type="entry name" value="Transcription elongation factor, GreA/GreB, C-terminal domain"/>
    <property type="match status" value="1"/>
</dbReference>
<comment type="similarity">
    <text evidence="1">Belongs to the GreA/GreB family.</text>
</comment>
<evidence type="ECO:0000313" key="10">
    <source>
        <dbReference type="EMBL" id="PJA46156.1"/>
    </source>
</evidence>
<dbReference type="GO" id="GO:0003746">
    <property type="term" value="F:translation elongation factor activity"/>
    <property type="evidence" value="ECO:0007669"/>
    <property type="project" value="UniProtKB-KW"/>
</dbReference>
<dbReference type="Proteomes" id="UP000229385">
    <property type="component" value="Unassembled WGS sequence"/>
</dbReference>
<evidence type="ECO:0000256" key="1">
    <source>
        <dbReference type="ARBA" id="ARBA00008213"/>
    </source>
</evidence>
<dbReference type="Gene3D" id="1.10.287.180">
    <property type="entry name" value="Transcription elongation factor, GreA/GreB, N-terminal domain"/>
    <property type="match status" value="1"/>
</dbReference>
<comment type="caution">
    <text evidence="10">The sequence shown here is derived from an EMBL/GenBank/DDBJ whole genome shotgun (WGS) entry which is preliminary data.</text>
</comment>
<keyword evidence="10" id="KW-0648">Protein biosynthesis</keyword>
<feature type="domain" description="Transcription elongation factor GreA/GreB C-terminal" evidence="8">
    <location>
        <begin position="97"/>
        <end position="166"/>
    </location>
</feature>
<dbReference type="EMBL" id="PFWU01000009">
    <property type="protein sequence ID" value="PJA46156.1"/>
    <property type="molecule type" value="Genomic_DNA"/>
</dbReference>
<protein>
    <recommendedName>
        <fullName evidence="2">Transcription elongation factor GreA</fullName>
    </recommendedName>
    <alternativeName>
        <fullName evidence="6">Transcript cleavage factor GreA</fullName>
    </alternativeName>
</protein>
<evidence type="ECO:0000256" key="6">
    <source>
        <dbReference type="ARBA" id="ARBA00030776"/>
    </source>
</evidence>
<proteinExistence type="inferred from homology"/>
<evidence type="ECO:0000256" key="5">
    <source>
        <dbReference type="ARBA" id="ARBA00023163"/>
    </source>
</evidence>
<evidence type="ECO:0000256" key="7">
    <source>
        <dbReference type="SAM" id="MobiDB-lite"/>
    </source>
</evidence>